<dbReference type="EMBL" id="CAXIEN010000010">
    <property type="protein sequence ID" value="CAL1263875.1"/>
    <property type="molecule type" value="Genomic_DNA"/>
</dbReference>
<comment type="caution">
    <text evidence="2">The sequence shown here is derived from an EMBL/GenBank/DDBJ whole genome shotgun (WGS) entry which is preliminary data.</text>
</comment>
<evidence type="ECO:0000313" key="3">
    <source>
        <dbReference type="Proteomes" id="UP001497382"/>
    </source>
</evidence>
<feature type="transmembrane region" description="Helical" evidence="1">
    <location>
        <begin position="6"/>
        <end position="27"/>
    </location>
</feature>
<gene>
    <name evidence="2" type="ORF">LARSCL_LOCUS1715</name>
</gene>
<name>A0AAV1Z0X9_9ARAC</name>
<keyword evidence="1" id="KW-1133">Transmembrane helix</keyword>
<keyword evidence="3" id="KW-1185">Reference proteome</keyword>
<dbReference type="Proteomes" id="UP001497382">
    <property type="component" value="Unassembled WGS sequence"/>
</dbReference>
<protein>
    <recommendedName>
        <fullName evidence="4">ATP synthase F0 subunit 8</fullName>
    </recommendedName>
</protein>
<organism evidence="2 3">
    <name type="scientific">Larinioides sclopetarius</name>
    <dbReference type="NCBI Taxonomy" id="280406"/>
    <lineage>
        <taxon>Eukaryota</taxon>
        <taxon>Metazoa</taxon>
        <taxon>Ecdysozoa</taxon>
        <taxon>Arthropoda</taxon>
        <taxon>Chelicerata</taxon>
        <taxon>Arachnida</taxon>
        <taxon>Araneae</taxon>
        <taxon>Araneomorphae</taxon>
        <taxon>Entelegynae</taxon>
        <taxon>Araneoidea</taxon>
        <taxon>Araneidae</taxon>
        <taxon>Larinioides</taxon>
    </lineage>
</organism>
<reference evidence="2 3" key="1">
    <citation type="submission" date="2024-04" db="EMBL/GenBank/DDBJ databases">
        <authorList>
            <person name="Rising A."/>
            <person name="Reimegard J."/>
            <person name="Sonavane S."/>
            <person name="Akerstrom W."/>
            <person name="Nylinder S."/>
            <person name="Hedman E."/>
            <person name="Kallberg Y."/>
        </authorList>
    </citation>
    <scope>NUCLEOTIDE SEQUENCE [LARGE SCALE GENOMIC DNA]</scope>
</reference>
<sequence length="37" mass="4550">MIFGLFLALFFFLTFRMIIKIYFYFFNSKLTNKVASR</sequence>
<keyword evidence="1" id="KW-0472">Membrane</keyword>
<accession>A0AAV1Z0X9</accession>
<evidence type="ECO:0000313" key="2">
    <source>
        <dbReference type="EMBL" id="CAL1263875.1"/>
    </source>
</evidence>
<proteinExistence type="predicted"/>
<evidence type="ECO:0008006" key="4">
    <source>
        <dbReference type="Google" id="ProtNLM"/>
    </source>
</evidence>
<dbReference type="AlphaFoldDB" id="A0AAV1Z0X9"/>
<keyword evidence="1" id="KW-0812">Transmembrane</keyword>
<evidence type="ECO:0000256" key="1">
    <source>
        <dbReference type="SAM" id="Phobius"/>
    </source>
</evidence>